<comment type="caution">
    <text evidence="1">The sequence shown here is derived from an EMBL/GenBank/DDBJ whole genome shotgun (WGS) entry which is preliminary data.</text>
</comment>
<accession>A0ACB6F5C3</accession>
<sequence length="414" mass="45824">MDSDMEGIQGQQNPPPGGQQNPPPGGQQNPPPGGQQNPPPGGQQDSPPPDGQQGSPPPDGQQGSPPPGGEQLSNGQDGNWFKDLPPGGEQNPPPTDTDPDKPLPSTENGSPEDGSPGSGSSPAPTAQDDDPDNDEYGPRLVSIPVPKTTEGDDTVGWIESGLRKLFINRYGSRRYGLYFIESDCVDGYKKPANQNVMSEEIRRGWVPVVNGRSERKYTRKHVDRIMAVAWECKVPGKDHKHIKYENPVDYINPAKKPGRTNYPLTYLYIRWKIEGKYHYAWETRSEMSLRYKGENDSIIYKAACEQVGRHEDAIAGRVRASKSPSIGLADEAVRTQRELSLEADRGGRSRSGTPPQRTPSPGRLDKQALRELMEEFQMMYLVDKEVDSIDELDSTSKNKMFNAWREYKATELAT</sequence>
<keyword evidence="2" id="KW-1185">Reference proteome</keyword>
<organism evidence="1 2">
    <name type="scientific">Alternaria gaisen</name>
    <dbReference type="NCBI Taxonomy" id="167740"/>
    <lineage>
        <taxon>Eukaryota</taxon>
        <taxon>Fungi</taxon>
        <taxon>Dikarya</taxon>
        <taxon>Ascomycota</taxon>
        <taxon>Pezizomycotina</taxon>
        <taxon>Dothideomycetes</taxon>
        <taxon>Pleosporomycetidae</taxon>
        <taxon>Pleosporales</taxon>
        <taxon>Pleosporineae</taxon>
        <taxon>Pleosporaceae</taxon>
        <taxon>Alternaria</taxon>
        <taxon>Alternaria sect. Alternaria</taxon>
    </lineage>
</organism>
<name>A0ACB6F5C3_9PLEO</name>
<dbReference type="EMBL" id="PDWZ02000016">
    <property type="protein sequence ID" value="KAB2099643.1"/>
    <property type="molecule type" value="Genomic_DNA"/>
</dbReference>
<reference evidence="1 2" key="1">
    <citation type="journal article" date="2019" name="bioRxiv">
        <title>Genomics, evolutionary history and diagnostics of the Alternaria alternata species group including apple and Asian pear pathotypes.</title>
        <authorList>
            <person name="Armitage A.D."/>
            <person name="Cockerton H.M."/>
            <person name="Sreenivasaprasad S."/>
            <person name="Woodhall J.W."/>
            <person name="Lane C.R."/>
            <person name="Harrison R.J."/>
            <person name="Clarkson J.P."/>
        </authorList>
    </citation>
    <scope>NUCLEOTIDE SEQUENCE [LARGE SCALE GENOMIC DNA]</scope>
    <source>
        <strain evidence="1 2">FERA 650</strain>
    </source>
</reference>
<protein>
    <submittedName>
        <fullName evidence="1">Uncharacterized protein</fullName>
    </submittedName>
</protein>
<evidence type="ECO:0000313" key="2">
    <source>
        <dbReference type="Proteomes" id="UP000293547"/>
    </source>
</evidence>
<dbReference type="Proteomes" id="UP000293547">
    <property type="component" value="Unassembled WGS sequence"/>
</dbReference>
<evidence type="ECO:0000313" key="1">
    <source>
        <dbReference type="EMBL" id="KAB2099643.1"/>
    </source>
</evidence>
<gene>
    <name evidence="1" type="ORF">AG0111_0g12055</name>
</gene>
<proteinExistence type="predicted"/>